<evidence type="ECO:0000313" key="1">
    <source>
        <dbReference type="EMBL" id="RYU54010.1"/>
    </source>
</evidence>
<sequence length="485" mass="54100">MKIMDAFKKLKLSRSVNVTASIVILQGGIYIAKSGGNKALKEQVFMPVSQPQAWRDSLVSACQKMGLSDCCVNIVIGSHLYQSFQIENPNILKEELPGALPFLVKDLISDRVSDIVADGVDITNGKMQVYISQVSVIETILELLKPLSIQISNVTPDELVWKYAKPEQNSFMLLSHSASAEFKLLAFNEGNLHLNRSLRGITAPLTGELSNSFQLDSLALELQRSLDYLSAQLHDVNINHLYFRCDDEDDAELSAELQKRLGVQVASLLVDEPRVFRSGEVLSWLGLFNKPDINLYNDRLKPKVDHFTLQNVIISWGVGLAVVGMITGYYQWQLNQLESHFTVLSSQEQSYQQELGNLNSQIESHKPSAAKLAAIKRLQEDIESKKSSLKVIDNFDEGMQIGYSGVMSSLAQLGKGNISLTKIYISGEDVNFVGYARTPDVVPNWIQSFENELHLIGRTFNQLDIKTDEKGLVSFVLNTKATEEK</sequence>
<dbReference type="InterPro" id="IPR043129">
    <property type="entry name" value="ATPase_NBD"/>
</dbReference>
<dbReference type="PIRSF" id="PIRSF028153">
    <property type="entry name" value="MSHA_biogenesis_protein_MshI"/>
    <property type="match status" value="1"/>
</dbReference>
<evidence type="ECO:0000313" key="4">
    <source>
        <dbReference type="Proteomes" id="UP000294166"/>
    </source>
</evidence>
<dbReference type="EMBL" id="SEZK01000002">
    <property type="protein sequence ID" value="RYU54010.1"/>
    <property type="molecule type" value="Genomic_DNA"/>
</dbReference>
<dbReference type="SUPFAM" id="SSF53067">
    <property type="entry name" value="Actin-like ATPase domain"/>
    <property type="match status" value="1"/>
</dbReference>
<dbReference type="EMBL" id="SEZN01000001">
    <property type="protein sequence ID" value="RYU67076.1"/>
    <property type="molecule type" value="Genomic_DNA"/>
</dbReference>
<evidence type="ECO:0000313" key="3">
    <source>
        <dbReference type="Proteomes" id="UP000294063"/>
    </source>
</evidence>
<comment type="caution">
    <text evidence="1">The sequence shown here is derived from an EMBL/GenBank/DDBJ whole genome shotgun (WGS) entry which is preliminary data.</text>
</comment>
<accession>A0A4Q5KXB1</accession>
<dbReference type="Proteomes" id="UP000294166">
    <property type="component" value="Unassembled WGS sequence"/>
</dbReference>
<protein>
    <submittedName>
        <fullName evidence="1">MSHA biogenesis protein MshI</fullName>
    </submittedName>
</protein>
<gene>
    <name evidence="2" type="ORF">ERW53_00060</name>
    <name evidence="1" type="ORF">ERW57_02025</name>
</gene>
<dbReference type="InterPro" id="IPR016871">
    <property type="entry name" value="MSHA_biogenesis_MshI"/>
</dbReference>
<dbReference type="AlphaFoldDB" id="A0A4Q5KXB1"/>
<dbReference type="Proteomes" id="UP000294063">
    <property type="component" value="Unassembled WGS sequence"/>
</dbReference>
<keyword evidence="4" id="KW-1185">Reference proteome</keyword>
<name>A0A4Q5KXB1_9GAMM</name>
<evidence type="ECO:0000313" key="2">
    <source>
        <dbReference type="EMBL" id="RYU67076.1"/>
    </source>
</evidence>
<reference evidence="3 4" key="1">
    <citation type="submission" date="2019-02" db="EMBL/GenBank/DDBJ databases">
        <title>Genome sequences of Aliivibrio finisterrensis strains from farmed Atlantic salmon.</title>
        <authorList>
            <person name="Bowman J.P."/>
        </authorList>
    </citation>
    <scope>NUCLEOTIDE SEQUENCE [LARGE SCALE GENOMIC DNA]</scope>
    <source>
        <strain evidence="2 4">A21</strain>
        <strain evidence="1 3">A46</strain>
    </source>
</reference>
<organism evidence="1 3">
    <name type="scientific">Aliivibrio finisterrensis</name>
    <dbReference type="NCBI Taxonomy" id="511998"/>
    <lineage>
        <taxon>Bacteria</taxon>
        <taxon>Pseudomonadati</taxon>
        <taxon>Pseudomonadota</taxon>
        <taxon>Gammaproteobacteria</taxon>
        <taxon>Vibrionales</taxon>
        <taxon>Vibrionaceae</taxon>
        <taxon>Aliivibrio</taxon>
    </lineage>
</organism>
<proteinExistence type="predicted"/>